<name>A0A7R8R9S5_9CAUD</name>
<evidence type="ECO:0000313" key="1">
    <source>
        <dbReference type="EMBL" id="CAD5236313.1"/>
    </source>
</evidence>
<gene>
    <name evidence="1" type="ORF">LLCLJKAH_00324</name>
</gene>
<protein>
    <submittedName>
        <fullName evidence="1">Uncharacterized protein</fullName>
    </submittedName>
</protein>
<organism evidence="1 2">
    <name type="scientific">Klebsiella phage vB_KvM-Eowyn</name>
    <dbReference type="NCBI Taxonomy" id="2762819"/>
    <lineage>
        <taxon>Viruses</taxon>
        <taxon>Duplodnaviria</taxon>
        <taxon>Heunggongvirae</taxon>
        <taxon>Uroviricota</taxon>
        <taxon>Caudoviricetes</taxon>
        <taxon>Chimalliviridae</taxon>
        <taxon>Eowynvirus</taxon>
        <taxon>Eowynvirus eowyn</taxon>
    </lineage>
</organism>
<dbReference type="EMBL" id="LR881104">
    <property type="protein sequence ID" value="CAD5236313.1"/>
    <property type="molecule type" value="Genomic_DNA"/>
</dbReference>
<keyword evidence="2" id="KW-1185">Reference proteome</keyword>
<proteinExistence type="predicted"/>
<sequence>MIKYIAGYLTGIAVAVAVICINAPTDAQLAKVLEDQNYTNIVIHGYSYFGCGQDVYSYSFTATRLDNGRTVNGYLCSGIVKGYTTRLEE</sequence>
<dbReference type="Proteomes" id="UP000596247">
    <property type="component" value="Chromosome"/>
</dbReference>
<reference evidence="1 2" key="1">
    <citation type="submission" date="2020-09" db="EMBL/GenBank/DDBJ databases">
        <authorList>
            <person name="Jameson E."/>
        </authorList>
    </citation>
    <scope>NUCLEOTIDE SEQUENCE [LARGE SCALE GENOMIC DNA]</scope>
</reference>
<accession>A0A7R8R9S5</accession>
<evidence type="ECO:0000313" key="2">
    <source>
        <dbReference type="Proteomes" id="UP000596247"/>
    </source>
</evidence>